<protein>
    <recommendedName>
        <fullName evidence="3">JmjC domain-containing protein</fullName>
    </recommendedName>
</protein>
<reference evidence="1 2" key="1">
    <citation type="journal article" date="2018" name="Evol. Lett.">
        <title>Horizontal gene cluster transfer increased hallucinogenic mushroom diversity.</title>
        <authorList>
            <person name="Reynolds H.T."/>
            <person name="Vijayakumar V."/>
            <person name="Gluck-Thaler E."/>
            <person name="Korotkin H.B."/>
            <person name="Matheny P.B."/>
            <person name="Slot J.C."/>
        </authorList>
    </citation>
    <scope>NUCLEOTIDE SEQUENCE [LARGE SCALE GENOMIC DNA]</scope>
    <source>
        <strain evidence="1 2">SRW20</strain>
    </source>
</reference>
<proteinExistence type="predicted"/>
<evidence type="ECO:0008006" key="3">
    <source>
        <dbReference type="Google" id="ProtNLM"/>
    </source>
</evidence>
<dbReference type="AlphaFoldDB" id="A0A409Y0G9"/>
<sequence>MTFSQAGHLGFFFVNRNDQKGAHSIADTIIRTLTLLDDDDFSAAKEEIDATVRRLSNADIPAWSALAQKLTSKRKTSEASKIKRWIQDLEGRLKVYSSVEGLEPANQHPRASPNNANMSCRPRKYVDSLQSVTRSHRPGEIFQAPAVKVDGRETSEYRIYFANKSPTIEAATEGDLWLQTNDVEGTYSEKERKKARACMEGYVQSGQLWYYNGSWKRVEDNASVNHPGFKTVSLDLRHLSWRYKGKYKYGAACSENKWIADVWTEWNSFSHPQTYTDGDSALRCLMESPVPIPEQPGANSKVFIMKPDLKTDRPLTAKTLMDDVLAASERVTERASFAEFRAHTCAPEVVTGKSKSEFLTSYQAAGRKSWTGSNDLIVCFNKNFKHIENAKINFPEELKPERPDFAYCPTHDQIQYETVICPAGAITGIHIDDYAVASTCIHVYGSKLWFAWPPTSENIRTYLQAACSETPIASIRDAMERLTGLEVLYIRQGQQPSWIMPPGTLHCVMTLSEGAGHTGFYYVRVEQLESVASTIDTVLRTIKLLDEEDARESVDEVRGTIERVWDEDLGGWKGLIKKMGSGRLKSTEQYRKILRWHNEQKERVAILGETFGVALQSDS</sequence>
<dbReference type="STRING" id="231916.A0A409Y0G9"/>
<dbReference type="Gene3D" id="2.60.120.650">
    <property type="entry name" value="Cupin"/>
    <property type="match status" value="1"/>
</dbReference>
<dbReference type="InParanoid" id="A0A409Y0G9"/>
<evidence type="ECO:0000313" key="2">
    <source>
        <dbReference type="Proteomes" id="UP000284706"/>
    </source>
</evidence>
<gene>
    <name evidence="1" type="ORF">CVT26_010461</name>
</gene>
<keyword evidence="2" id="KW-1185">Reference proteome</keyword>
<accession>A0A409Y0G9</accession>
<comment type="caution">
    <text evidence="1">The sequence shown here is derived from an EMBL/GenBank/DDBJ whole genome shotgun (WGS) entry which is preliminary data.</text>
</comment>
<dbReference type="OrthoDB" id="3020126at2759"/>
<dbReference type="SUPFAM" id="SSF51197">
    <property type="entry name" value="Clavaminate synthase-like"/>
    <property type="match status" value="1"/>
</dbReference>
<name>A0A409Y0G9_9AGAR</name>
<organism evidence="1 2">
    <name type="scientific">Gymnopilus dilepis</name>
    <dbReference type="NCBI Taxonomy" id="231916"/>
    <lineage>
        <taxon>Eukaryota</taxon>
        <taxon>Fungi</taxon>
        <taxon>Dikarya</taxon>
        <taxon>Basidiomycota</taxon>
        <taxon>Agaricomycotina</taxon>
        <taxon>Agaricomycetes</taxon>
        <taxon>Agaricomycetidae</taxon>
        <taxon>Agaricales</taxon>
        <taxon>Agaricineae</taxon>
        <taxon>Hymenogastraceae</taxon>
        <taxon>Gymnopilus</taxon>
    </lineage>
</organism>
<dbReference type="Proteomes" id="UP000284706">
    <property type="component" value="Unassembled WGS sequence"/>
</dbReference>
<evidence type="ECO:0000313" key="1">
    <source>
        <dbReference type="EMBL" id="PPQ96485.1"/>
    </source>
</evidence>
<dbReference type="EMBL" id="NHYE01001366">
    <property type="protein sequence ID" value="PPQ96485.1"/>
    <property type="molecule type" value="Genomic_DNA"/>
</dbReference>